<name>B7KMI2_GLOC7</name>
<dbReference type="InterPro" id="IPR007421">
    <property type="entry name" value="Schlafen_AlbA_2_dom"/>
</dbReference>
<accession>B7KMI2</accession>
<dbReference type="RefSeq" id="WP_012599511.1">
    <property type="nucleotide sequence ID" value="NC_011737.1"/>
</dbReference>
<dbReference type="Pfam" id="PF04326">
    <property type="entry name" value="SLFN_AlbA_2"/>
    <property type="match status" value="1"/>
</dbReference>
<protein>
    <submittedName>
        <fullName evidence="2">Putative transcriptional regulator</fullName>
    </submittedName>
</protein>
<organism evidence="2 3">
    <name type="scientific">Gloeothece citriformis (strain PCC 7424)</name>
    <name type="common">Cyanothece sp. (strain PCC 7424)</name>
    <dbReference type="NCBI Taxonomy" id="65393"/>
    <lineage>
        <taxon>Bacteria</taxon>
        <taxon>Bacillati</taxon>
        <taxon>Cyanobacteriota</taxon>
        <taxon>Cyanophyceae</taxon>
        <taxon>Oscillatoriophycideae</taxon>
        <taxon>Chroococcales</taxon>
        <taxon>Aphanothecaceae</taxon>
        <taxon>Gloeothece</taxon>
        <taxon>Gloeothece citriformis</taxon>
    </lineage>
</organism>
<proteinExistence type="predicted"/>
<feature type="domain" description="Schlafen AlbA-2" evidence="1">
    <location>
        <begin position="18"/>
        <end position="152"/>
    </location>
</feature>
<keyword evidence="2" id="KW-0614">Plasmid</keyword>
<dbReference type="KEGG" id="cyc:PCC7424_5429"/>
<gene>
    <name evidence="2" type="ordered locus">PCC7424_5429</name>
</gene>
<dbReference type="Gene3D" id="3.30.950.30">
    <property type="entry name" value="Schlafen, AAA domain"/>
    <property type="match status" value="1"/>
</dbReference>
<evidence type="ECO:0000313" key="2">
    <source>
        <dbReference type="EMBL" id="ACK74004.1"/>
    </source>
</evidence>
<reference evidence="3" key="1">
    <citation type="journal article" date="2011" name="MBio">
        <title>Novel metabolic attributes of the genus Cyanothece, comprising a group of unicellular nitrogen-fixing Cyanobacteria.</title>
        <authorList>
            <person name="Bandyopadhyay A."/>
            <person name="Elvitigala T."/>
            <person name="Welsh E."/>
            <person name="Stockel J."/>
            <person name="Liberton M."/>
            <person name="Min H."/>
            <person name="Sherman L.A."/>
            <person name="Pakrasi H.B."/>
        </authorList>
    </citation>
    <scope>NUCLEOTIDE SEQUENCE [LARGE SCALE GENOMIC DNA]</scope>
    <source>
        <strain evidence="3">PCC 7424</strain>
        <plasmid evidence="3">pP742402</plasmid>
    </source>
</reference>
<dbReference type="OrthoDB" id="346095at2"/>
<dbReference type="AlphaFoldDB" id="B7KMI2"/>
<dbReference type="EMBL" id="CP001293">
    <property type="protein sequence ID" value="ACK74004.1"/>
    <property type="molecule type" value="Genomic_DNA"/>
</dbReference>
<evidence type="ECO:0000259" key="1">
    <source>
        <dbReference type="Pfam" id="PF04326"/>
    </source>
</evidence>
<sequence length="401" mass="46666">MVNPLTEKFLKNLLYQTEGNTLDFKREQYAYYGGTDEQKSKLLKDILAFANAFRTEEAYIVIGVEEEKNKKHTVLGCQDHLNDSDLQQFVNSKTNRIVTLAYEIHLLENQPIGIIRIPKQQRPVYLKDDFSKLKKELKKEVVYYRLGSATDIANPDLIYEMGRIDAIAENQAPPLLKLQFADANSQGALGTFIKFKSAVYKKPDWELGNALRKQVTNHLAKTLEYTKEPLNQNYWRELEEYTRIKDEFRVIRFLISNDSSNLAKNIHLEIINNFDVKFVAETKYNISDVQPRWERFSNICRQIRPLSEQLTQEKVTINPYSQGWKLMINVGDIKPQSTVWTEPFYLAALTSKIINFSVQIYGDNLPKPENHNLKVKFDVTHYPSLTVDDLRARYNVPLDIM</sequence>
<dbReference type="HOGENOM" id="CLU_735310_0_0_3"/>
<evidence type="ECO:0000313" key="3">
    <source>
        <dbReference type="Proteomes" id="UP000002384"/>
    </source>
</evidence>
<dbReference type="Proteomes" id="UP000002384">
    <property type="component" value="Plasmid pP742402"/>
</dbReference>
<keyword evidence="3" id="KW-1185">Reference proteome</keyword>
<dbReference type="InterPro" id="IPR038461">
    <property type="entry name" value="Schlafen_AlbA_2_dom_sf"/>
</dbReference>
<geneLocation type="plasmid" evidence="2 3">
    <name>pP742402</name>
</geneLocation>